<dbReference type="Proteomes" id="UP001501319">
    <property type="component" value="Unassembled WGS sequence"/>
</dbReference>
<organism evidence="9 10">
    <name type="scientific">Kribbella alba</name>
    <dbReference type="NCBI Taxonomy" id="190197"/>
    <lineage>
        <taxon>Bacteria</taxon>
        <taxon>Bacillati</taxon>
        <taxon>Actinomycetota</taxon>
        <taxon>Actinomycetes</taxon>
        <taxon>Propionibacteriales</taxon>
        <taxon>Kribbellaceae</taxon>
        <taxon>Kribbella</taxon>
    </lineage>
</organism>
<proteinExistence type="inferred from homology"/>
<dbReference type="PANTHER" id="PTHR30506">
    <property type="entry name" value="INNER MEMBRANE PROTEIN"/>
    <property type="match status" value="1"/>
</dbReference>
<sequence length="219" mass="22719">MRQTLTSCVRYRAGVDGSVALQVLDLVGIFVFGITGALVGVRKKLDVFGIQVLALVTGLGGGFLRDVLIGATPPAALADWRYLAVPVVAGLTTFFLHPGIGRVERLVNVFDAAGLALFCVTGARKALDFGLSPLSAALLGTISGIGGGVVRDVLSGRVPVVLRSEIYATPAFLGAGIVVLADSAHYDAAWVTIAAAAVCFAIRLLAIRRGWNAPLPRVP</sequence>
<gene>
    <name evidence="9" type="ORF">GCM10009744_61460</name>
</gene>
<feature type="domain" description="Glycine transporter" evidence="8">
    <location>
        <begin position="23"/>
        <end position="97"/>
    </location>
</feature>
<name>A0ABN2FVE1_9ACTN</name>
<evidence type="ECO:0000256" key="2">
    <source>
        <dbReference type="ARBA" id="ARBA00008193"/>
    </source>
</evidence>
<evidence type="ECO:0000256" key="3">
    <source>
        <dbReference type="ARBA" id="ARBA00022475"/>
    </source>
</evidence>
<protein>
    <submittedName>
        <fullName evidence="9">Trimeric intracellular cation channel family protein</fullName>
    </submittedName>
</protein>
<dbReference type="Pfam" id="PF03458">
    <property type="entry name" value="Gly_transporter"/>
    <property type="match status" value="2"/>
</dbReference>
<feature type="transmembrane region" description="Helical" evidence="7">
    <location>
        <begin position="166"/>
        <end position="182"/>
    </location>
</feature>
<dbReference type="PANTHER" id="PTHR30506:SF3">
    <property type="entry name" value="UPF0126 INNER MEMBRANE PROTEIN YADS-RELATED"/>
    <property type="match status" value="1"/>
</dbReference>
<comment type="subcellular location">
    <subcellularLocation>
        <location evidence="1">Cell membrane</location>
        <topology evidence="1">Multi-pass membrane protein</topology>
    </subcellularLocation>
</comment>
<evidence type="ECO:0000313" key="10">
    <source>
        <dbReference type="Proteomes" id="UP001501319"/>
    </source>
</evidence>
<dbReference type="EMBL" id="BAAANE010000013">
    <property type="protein sequence ID" value="GAA1659723.1"/>
    <property type="molecule type" value="Genomic_DNA"/>
</dbReference>
<keyword evidence="6 7" id="KW-0472">Membrane</keyword>
<evidence type="ECO:0000256" key="7">
    <source>
        <dbReference type="SAM" id="Phobius"/>
    </source>
</evidence>
<feature type="transmembrane region" description="Helical" evidence="7">
    <location>
        <begin position="20"/>
        <end position="41"/>
    </location>
</feature>
<dbReference type="InterPro" id="IPR005115">
    <property type="entry name" value="Gly_transporter"/>
</dbReference>
<comment type="similarity">
    <text evidence="2">Belongs to the UPF0126 family.</text>
</comment>
<keyword evidence="3" id="KW-1003">Cell membrane</keyword>
<feature type="transmembrane region" description="Helical" evidence="7">
    <location>
        <begin position="48"/>
        <end position="68"/>
    </location>
</feature>
<keyword evidence="5 7" id="KW-1133">Transmembrane helix</keyword>
<keyword evidence="4 7" id="KW-0812">Transmembrane</keyword>
<reference evidence="9 10" key="1">
    <citation type="journal article" date="2019" name="Int. J. Syst. Evol. Microbiol.">
        <title>The Global Catalogue of Microorganisms (GCM) 10K type strain sequencing project: providing services to taxonomists for standard genome sequencing and annotation.</title>
        <authorList>
            <consortium name="The Broad Institute Genomics Platform"/>
            <consortium name="The Broad Institute Genome Sequencing Center for Infectious Disease"/>
            <person name="Wu L."/>
            <person name="Ma J."/>
        </authorList>
    </citation>
    <scope>NUCLEOTIDE SEQUENCE [LARGE SCALE GENOMIC DNA]</scope>
    <source>
        <strain evidence="9 10">JCM 14306</strain>
    </source>
</reference>
<evidence type="ECO:0000259" key="8">
    <source>
        <dbReference type="Pfam" id="PF03458"/>
    </source>
</evidence>
<feature type="transmembrane region" description="Helical" evidence="7">
    <location>
        <begin position="80"/>
        <end position="97"/>
    </location>
</feature>
<evidence type="ECO:0000256" key="6">
    <source>
        <dbReference type="ARBA" id="ARBA00023136"/>
    </source>
</evidence>
<feature type="transmembrane region" description="Helical" evidence="7">
    <location>
        <begin position="188"/>
        <end position="207"/>
    </location>
</feature>
<accession>A0ABN2FVE1</accession>
<evidence type="ECO:0000256" key="4">
    <source>
        <dbReference type="ARBA" id="ARBA00022692"/>
    </source>
</evidence>
<feature type="transmembrane region" description="Helical" evidence="7">
    <location>
        <begin position="133"/>
        <end position="154"/>
    </location>
</feature>
<feature type="domain" description="Glycine transporter" evidence="8">
    <location>
        <begin position="109"/>
        <end position="181"/>
    </location>
</feature>
<comment type="caution">
    <text evidence="9">The sequence shown here is derived from an EMBL/GenBank/DDBJ whole genome shotgun (WGS) entry which is preliminary data.</text>
</comment>
<keyword evidence="10" id="KW-1185">Reference proteome</keyword>
<evidence type="ECO:0000256" key="5">
    <source>
        <dbReference type="ARBA" id="ARBA00022989"/>
    </source>
</evidence>
<evidence type="ECO:0000256" key="1">
    <source>
        <dbReference type="ARBA" id="ARBA00004651"/>
    </source>
</evidence>
<evidence type="ECO:0000313" key="9">
    <source>
        <dbReference type="EMBL" id="GAA1659723.1"/>
    </source>
</evidence>